<organism evidence="1 2">
    <name type="scientific">Streptacidiphilus cavernicola</name>
    <dbReference type="NCBI Taxonomy" id="3342716"/>
    <lineage>
        <taxon>Bacteria</taxon>
        <taxon>Bacillati</taxon>
        <taxon>Actinomycetota</taxon>
        <taxon>Actinomycetes</taxon>
        <taxon>Kitasatosporales</taxon>
        <taxon>Streptomycetaceae</taxon>
        <taxon>Streptacidiphilus</taxon>
    </lineage>
</organism>
<protein>
    <recommendedName>
        <fullName evidence="3">PepSY domain-containing protein</fullName>
    </recommendedName>
</protein>
<comment type="caution">
    <text evidence="1">The sequence shown here is derived from an EMBL/GenBank/DDBJ whole genome shotgun (WGS) entry which is preliminary data.</text>
</comment>
<dbReference type="EMBL" id="JBHFAB010000030">
    <property type="protein sequence ID" value="MFC1420789.1"/>
    <property type="molecule type" value="Genomic_DNA"/>
</dbReference>
<proteinExistence type="predicted"/>
<keyword evidence="2" id="KW-1185">Reference proteome</keyword>
<accession>A0ABV6W468</accession>
<sequence length="89" mass="9593">MTKFTAFFQTTASAAVTADVPDDVAAQGAEAISEWIWEHGELPTPGAQASGWGQPWSLDLGEWEIESHADGQHEGLAYVMDEDGNEITD</sequence>
<evidence type="ECO:0000313" key="1">
    <source>
        <dbReference type="EMBL" id="MFC1420789.1"/>
    </source>
</evidence>
<evidence type="ECO:0008006" key="3">
    <source>
        <dbReference type="Google" id="ProtNLM"/>
    </source>
</evidence>
<dbReference type="Proteomes" id="UP001592531">
    <property type="component" value="Unassembled WGS sequence"/>
</dbReference>
<gene>
    <name evidence="1" type="ORF">ACEZDE_29705</name>
</gene>
<evidence type="ECO:0000313" key="2">
    <source>
        <dbReference type="Proteomes" id="UP001592531"/>
    </source>
</evidence>
<reference evidence="1 2" key="1">
    <citation type="submission" date="2024-09" db="EMBL/GenBank/DDBJ databases">
        <authorList>
            <person name="Lee S.D."/>
        </authorList>
    </citation>
    <scope>NUCLEOTIDE SEQUENCE [LARGE SCALE GENOMIC DNA]</scope>
    <source>
        <strain evidence="1 2">N8-3</strain>
    </source>
</reference>
<dbReference type="RefSeq" id="WP_380542723.1">
    <property type="nucleotide sequence ID" value="NZ_JBHFAB010000030.1"/>
</dbReference>
<name>A0ABV6W468_9ACTN</name>